<dbReference type="GO" id="GO:0005886">
    <property type="term" value="C:plasma membrane"/>
    <property type="evidence" value="ECO:0007669"/>
    <property type="project" value="UniProtKB-SubCell"/>
</dbReference>
<evidence type="ECO:0000256" key="6">
    <source>
        <dbReference type="ARBA" id="ARBA00023136"/>
    </source>
</evidence>
<keyword evidence="5" id="KW-0732">Signal</keyword>
<dbReference type="AlphaFoldDB" id="M4ST55"/>
<organism evidence="12">
    <name type="scientific">Trypanosoma brucei</name>
    <dbReference type="NCBI Taxonomy" id="5691"/>
    <lineage>
        <taxon>Eukaryota</taxon>
        <taxon>Discoba</taxon>
        <taxon>Euglenozoa</taxon>
        <taxon>Kinetoplastea</taxon>
        <taxon>Metakinetoplastina</taxon>
        <taxon>Trypanosomatida</taxon>
        <taxon>Trypanosomatidae</taxon>
        <taxon>Trypanosoma</taxon>
    </lineage>
</organism>
<comment type="subcellular location">
    <subcellularLocation>
        <location evidence="2">Cell membrane</location>
        <topology evidence="2">Lipid-anchor</topology>
        <topology evidence="2">GPI-anchor</topology>
    </subcellularLocation>
</comment>
<keyword evidence="6" id="KW-0472">Membrane</keyword>
<comment type="function">
    <text evidence="1">VSG forms a coat on the surface of the parasite. The trypanosome evades the immune response of the host by expressing a series of antigenically distinct VSGs from an estimated 1000 VSG genes.</text>
</comment>
<keyword evidence="4" id="KW-0336">GPI-anchor</keyword>
<feature type="domain" description="Trypanosome variant surface glycoprotein C-terminal" evidence="10">
    <location>
        <begin position="238"/>
        <end position="286"/>
    </location>
</feature>
<dbReference type="InterPro" id="IPR019609">
    <property type="entry name" value="Variant_surf_glycoprt_trypan_C"/>
</dbReference>
<dbReference type="Pfam" id="PF13206">
    <property type="entry name" value="VSG_B"/>
    <property type="match status" value="1"/>
</dbReference>
<evidence type="ECO:0000256" key="7">
    <source>
        <dbReference type="ARBA" id="ARBA00023180"/>
    </source>
</evidence>
<evidence type="ECO:0000259" key="10">
    <source>
        <dbReference type="Pfam" id="PF10659"/>
    </source>
</evidence>
<evidence type="ECO:0000256" key="5">
    <source>
        <dbReference type="ARBA" id="ARBA00022729"/>
    </source>
</evidence>
<protein>
    <submittedName>
        <fullName evidence="12">Variant surface glycoprotein 3470</fullName>
    </submittedName>
</protein>
<evidence type="ECO:0000256" key="4">
    <source>
        <dbReference type="ARBA" id="ARBA00022622"/>
    </source>
</evidence>
<evidence type="ECO:0000259" key="11">
    <source>
        <dbReference type="Pfam" id="PF13206"/>
    </source>
</evidence>
<sequence length="336" mass="36198">TEAESAQKLLKKAVFGGPDKARTGLTHTDMFTPGCAASAAACCKDDAPDGKPPKTIAGVIMCVCAGDNTLKTACINPSTALTDWNNPASATPTEWNKIHPYCTSGSGRDINIDEVDNALDRIINTAQYASSKLYLGARSTSNCRSDSANAFCTSYSATSATDTSKLTAAPWVVNVRKATRALRLSKQATEDAKRLKAQIATLYAGLSGVAAAAARIPEPPALDKGPTTARVTELNTNCEQHKNNKTACENVEKCKWKGNSDTDGPCEVDESKVKEQKTQQQKQERELQGEQPHLGVQNTELIKPLVKMTKKMTNKIEYLEGVKVVKMTRKPKCAEM</sequence>
<reference evidence="12" key="1">
    <citation type="submission" date="2013-02" db="EMBL/GenBank/DDBJ databases">
        <authorList>
            <person name="Cross G.A.M."/>
            <person name="Kim H.-S."/>
            <person name="Wickstead B."/>
        </authorList>
    </citation>
    <scope>NUCLEOTIDE SEQUENCE</scope>
    <source>
        <strain evidence="12">Lister 427</strain>
    </source>
</reference>
<evidence type="ECO:0000256" key="8">
    <source>
        <dbReference type="ARBA" id="ARBA00023288"/>
    </source>
</evidence>
<reference evidence="12" key="2">
    <citation type="journal article" date="2014" name="Mol. Biochem. Parasitol.">
        <title>Capturing the variant surface glycoprotein repertoire (the VSGnome) of Trypanosoma brucei Lister 427.</title>
        <authorList>
            <person name="Cross G.A."/>
            <person name="Kim H.S."/>
            <person name="Wickstead B."/>
        </authorList>
    </citation>
    <scope>NUCLEOTIDE SEQUENCE</scope>
    <source>
        <strain evidence="12">Lister 427</strain>
    </source>
</reference>
<dbReference type="InterPro" id="IPR025932">
    <property type="entry name" value="Trypano_VSG_B_N_dom"/>
</dbReference>
<evidence type="ECO:0000256" key="3">
    <source>
        <dbReference type="ARBA" id="ARBA00022475"/>
    </source>
</evidence>
<accession>M4ST55</accession>
<keyword evidence="7" id="KW-0325">Glycoprotein</keyword>
<evidence type="ECO:0000256" key="9">
    <source>
        <dbReference type="SAM" id="MobiDB-lite"/>
    </source>
</evidence>
<name>M4ST55_9TRYP</name>
<dbReference type="Pfam" id="PF10659">
    <property type="entry name" value="Trypan_glycop_C"/>
    <property type="match status" value="1"/>
</dbReference>
<dbReference type="GO" id="GO:0098552">
    <property type="term" value="C:side of membrane"/>
    <property type="evidence" value="ECO:0007669"/>
    <property type="project" value="UniProtKB-KW"/>
</dbReference>
<feature type="domain" description="Trypanosome variant surface glycoprotein B-type N-terminal" evidence="11">
    <location>
        <begin position="3"/>
        <end position="200"/>
    </location>
</feature>
<dbReference type="EMBL" id="KC612072">
    <property type="protein sequence ID" value="AGH59503.1"/>
    <property type="molecule type" value="Genomic_DNA"/>
</dbReference>
<evidence type="ECO:0000256" key="2">
    <source>
        <dbReference type="ARBA" id="ARBA00004609"/>
    </source>
</evidence>
<keyword evidence="3" id="KW-1003">Cell membrane</keyword>
<evidence type="ECO:0000313" key="12">
    <source>
        <dbReference type="EMBL" id="AGH59503.1"/>
    </source>
</evidence>
<feature type="compositionally biased region" description="Basic and acidic residues" evidence="9">
    <location>
        <begin position="269"/>
        <end position="288"/>
    </location>
</feature>
<proteinExistence type="predicted"/>
<evidence type="ECO:0000256" key="1">
    <source>
        <dbReference type="ARBA" id="ARBA00002523"/>
    </source>
</evidence>
<feature type="non-terminal residue" evidence="12">
    <location>
        <position position="1"/>
    </location>
</feature>
<keyword evidence="8" id="KW-0449">Lipoprotein</keyword>
<feature type="region of interest" description="Disordered" evidence="9">
    <location>
        <begin position="259"/>
        <end position="296"/>
    </location>
</feature>